<dbReference type="Pfam" id="PF00226">
    <property type="entry name" value="DnaJ"/>
    <property type="match status" value="1"/>
</dbReference>
<dbReference type="InterPro" id="IPR001623">
    <property type="entry name" value="DnaJ_domain"/>
</dbReference>
<proteinExistence type="predicted"/>
<dbReference type="InterPro" id="IPR036869">
    <property type="entry name" value="J_dom_sf"/>
</dbReference>
<gene>
    <name evidence="7" type="ORF">A2876_00505</name>
</gene>
<keyword evidence="2" id="KW-0677">Repeat</keyword>
<dbReference type="CDD" id="cd06257">
    <property type="entry name" value="DnaJ"/>
    <property type="match status" value="1"/>
</dbReference>
<dbReference type="CDD" id="cd10747">
    <property type="entry name" value="DnaJ_C"/>
    <property type="match status" value="1"/>
</dbReference>
<dbReference type="PRINTS" id="PR00625">
    <property type="entry name" value="JDOMAIN"/>
</dbReference>
<dbReference type="InterPro" id="IPR002939">
    <property type="entry name" value="DnaJ_C"/>
</dbReference>
<sequence length="287" mass="32070">MAAKRDYYDILGVSKNATPAELKSAYRKLALEWHPDRNKSPEAESKFKEINEAYQVLSDPKKKGSYDQFGHSAFDSTAGGPGGFGGFRQQGPFQYYYSSGGENPFGDLGGFSDPFEIFEQFFGTSSPFGRRGPAKPHYSLRVPFMTAIKGGTETVSIDGKKHSIKIPAGTDTGTHLRFSNFDVTFEVEPHSQFKRDADDVYIDHEISFIMAILGGETDVNTLDGNLRLKIRPGTQPGSTVRLTGRGAPRLHSVRNDDRGDFYIRLKITLPPNISRRQRQLLEEFERS</sequence>
<dbReference type="PANTHER" id="PTHR43096:SF52">
    <property type="entry name" value="DNAJ HOMOLOG 1, MITOCHONDRIAL-RELATED"/>
    <property type="match status" value="1"/>
</dbReference>
<keyword evidence="3" id="KW-0863">Zinc-finger</keyword>
<organism evidence="7 8">
    <name type="scientific">Candidatus Amesbacteria bacterium RIFCSPHIGHO2_01_FULL_48_32b</name>
    <dbReference type="NCBI Taxonomy" id="1797253"/>
    <lineage>
        <taxon>Bacteria</taxon>
        <taxon>Candidatus Amesiibacteriota</taxon>
    </lineage>
</organism>
<keyword evidence="1" id="KW-0479">Metal-binding</keyword>
<reference evidence="7 8" key="1">
    <citation type="journal article" date="2016" name="Nat. Commun.">
        <title>Thousands of microbial genomes shed light on interconnected biogeochemical processes in an aquifer system.</title>
        <authorList>
            <person name="Anantharaman K."/>
            <person name="Brown C.T."/>
            <person name="Hug L.A."/>
            <person name="Sharon I."/>
            <person name="Castelle C.J."/>
            <person name="Probst A.J."/>
            <person name="Thomas B.C."/>
            <person name="Singh A."/>
            <person name="Wilkins M.J."/>
            <person name="Karaoz U."/>
            <person name="Brodie E.L."/>
            <person name="Williams K.H."/>
            <person name="Hubbard S.S."/>
            <person name="Banfield J.F."/>
        </authorList>
    </citation>
    <scope>NUCLEOTIDE SEQUENCE [LARGE SCALE GENOMIC DNA]</scope>
</reference>
<dbReference type="Pfam" id="PF01556">
    <property type="entry name" value="DnaJ_C"/>
    <property type="match status" value="1"/>
</dbReference>
<dbReference type="PROSITE" id="PS50076">
    <property type="entry name" value="DNAJ_2"/>
    <property type="match status" value="1"/>
</dbReference>
<accession>A0A1F4YGD7</accession>
<dbReference type="EMBL" id="MEXH01000002">
    <property type="protein sequence ID" value="OGC93017.1"/>
    <property type="molecule type" value="Genomic_DNA"/>
</dbReference>
<evidence type="ECO:0000256" key="1">
    <source>
        <dbReference type="ARBA" id="ARBA00022723"/>
    </source>
</evidence>
<comment type="caution">
    <text evidence="7">The sequence shown here is derived from an EMBL/GenBank/DDBJ whole genome shotgun (WGS) entry which is preliminary data.</text>
</comment>
<evidence type="ECO:0000256" key="5">
    <source>
        <dbReference type="ARBA" id="ARBA00023186"/>
    </source>
</evidence>
<dbReference type="SUPFAM" id="SSF46565">
    <property type="entry name" value="Chaperone J-domain"/>
    <property type="match status" value="1"/>
</dbReference>
<dbReference type="SUPFAM" id="SSF49493">
    <property type="entry name" value="HSP40/DnaJ peptide-binding domain"/>
    <property type="match status" value="2"/>
</dbReference>
<dbReference type="Proteomes" id="UP000178176">
    <property type="component" value="Unassembled WGS sequence"/>
</dbReference>
<dbReference type="SMART" id="SM00271">
    <property type="entry name" value="DnaJ"/>
    <property type="match status" value="1"/>
</dbReference>
<evidence type="ECO:0000313" key="8">
    <source>
        <dbReference type="Proteomes" id="UP000178176"/>
    </source>
</evidence>
<protein>
    <recommendedName>
        <fullName evidence="6">J domain-containing protein</fullName>
    </recommendedName>
</protein>
<name>A0A1F4YGD7_9BACT</name>
<evidence type="ECO:0000256" key="3">
    <source>
        <dbReference type="ARBA" id="ARBA00022771"/>
    </source>
</evidence>
<evidence type="ECO:0000256" key="2">
    <source>
        <dbReference type="ARBA" id="ARBA00022737"/>
    </source>
</evidence>
<dbReference type="Gene3D" id="2.60.260.20">
    <property type="entry name" value="Urease metallochaperone UreE, N-terminal domain"/>
    <property type="match status" value="2"/>
</dbReference>
<dbReference type="GO" id="GO:0005737">
    <property type="term" value="C:cytoplasm"/>
    <property type="evidence" value="ECO:0007669"/>
    <property type="project" value="TreeGrafter"/>
</dbReference>
<keyword evidence="4" id="KW-0862">Zinc</keyword>
<dbReference type="GO" id="GO:0042026">
    <property type="term" value="P:protein refolding"/>
    <property type="evidence" value="ECO:0007669"/>
    <property type="project" value="TreeGrafter"/>
</dbReference>
<dbReference type="Gene3D" id="1.10.287.110">
    <property type="entry name" value="DnaJ domain"/>
    <property type="match status" value="1"/>
</dbReference>
<dbReference type="PROSITE" id="PS00636">
    <property type="entry name" value="DNAJ_1"/>
    <property type="match status" value="1"/>
</dbReference>
<dbReference type="FunFam" id="2.60.260.20:FF:000005">
    <property type="entry name" value="Chaperone protein dnaJ 1, mitochondrial"/>
    <property type="match status" value="1"/>
</dbReference>
<dbReference type="GO" id="GO:0008270">
    <property type="term" value="F:zinc ion binding"/>
    <property type="evidence" value="ECO:0007669"/>
    <property type="project" value="UniProtKB-KW"/>
</dbReference>
<dbReference type="GO" id="GO:0051082">
    <property type="term" value="F:unfolded protein binding"/>
    <property type="evidence" value="ECO:0007669"/>
    <property type="project" value="InterPro"/>
</dbReference>
<dbReference type="PANTHER" id="PTHR43096">
    <property type="entry name" value="DNAJ HOMOLOG 1, MITOCHONDRIAL-RELATED"/>
    <property type="match status" value="1"/>
</dbReference>
<dbReference type="InterPro" id="IPR008971">
    <property type="entry name" value="HSP40/DnaJ_pept-bd"/>
</dbReference>
<evidence type="ECO:0000313" key="7">
    <source>
        <dbReference type="EMBL" id="OGC93017.1"/>
    </source>
</evidence>
<keyword evidence="5" id="KW-0143">Chaperone</keyword>
<feature type="domain" description="J" evidence="6">
    <location>
        <begin position="6"/>
        <end position="70"/>
    </location>
</feature>
<evidence type="ECO:0000256" key="4">
    <source>
        <dbReference type="ARBA" id="ARBA00022833"/>
    </source>
</evidence>
<dbReference type="InterPro" id="IPR018253">
    <property type="entry name" value="DnaJ_domain_CS"/>
</dbReference>
<evidence type="ECO:0000259" key="6">
    <source>
        <dbReference type="PROSITE" id="PS50076"/>
    </source>
</evidence>
<dbReference type="AlphaFoldDB" id="A0A1F4YGD7"/>